<feature type="compositionally biased region" description="Low complexity" evidence="6">
    <location>
        <begin position="61"/>
        <end position="75"/>
    </location>
</feature>
<evidence type="ECO:0000256" key="5">
    <source>
        <dbReference type="SAM" id="Coils"/>
    </source>
</evidence>
<dbReference type="GO" id="GO:0042054">
    <property type="term" value="F:histone methyltransferase activity"/>
    <property type="evidence" value="ECO:0007669"/>
    <property type="project" value="InterPro"/>
</dbReference>
<evidence type="ECO:0000256" key="1">
    <source>
        <dbReference type="ARBA" id="ARBA00004286"/>
    </source>
</evidence>
<dbReference type="InterPro" id="IPR015947">
    <property type="entry name" value="PUA-like_sf"/>
</dbReference>
<dbReference type="PROSITE" id="PS50280">
    <property type="entry name" value="SET"/>
    <property type="match status" value="1"/>
</dbReference>
<dbReference type="InterPro" id="IPR003105">
    <property type="entry name" value="SRA_YDG"/>
</dbReference>
<dbReference type="Pfam" id="PF00856">
    <property type="entry name" value="SET"/>
    <property type="match status" value="1"/>
</dbReference>
<evidence type="ECO:0000256" key="6">
    <source>
        <dbReference type="SAM" id="MobiDB-lite"/>
    </source>
</evidence>
<dbReference type="InterPro" id="IPR046341">
    <property type="entry name" value="SET_dom_sf"/>
</dbReference>
<dbReference type="Pfam" id="PF02182">
    <property type="entry name" value="SAD_SRA"/>
    <property type="match status" value="1"/>
</dbReference>
<dbReference type="SMART" id="SM00317">
    <property type="entry name" value="SET"/>
    <property type="match status" value="1"/>
</dbReference>
<dbReference type="InterPro" id="IPR001214">
    <property type="entry name" value="SET_dom"/>
</dbReference>
<feature type="compositionally biased region" description="Polar residues" evidence="6">
    <location>
        <begin position="213"/>
        <end position="225"/>
    </location>
</feature>
<feature type="domain" description="SET" evidence="7">
    <location>
        <begin position="613"/>
        <end position="800"/>
    </location>
</feature>
<dbReference type="GO" id="GO:0003690">
    <property type="term" value="F:double-stranded DNA binding"/>
    <property type="evidence" value="ECO:0007669"/>
    <property type="project" value="TreeGrafter"/>
</dbReference>
<sequence>MFRQKLNKNGVLTAAADFASARSLCWVRADRIDLALGSDTEPKALGTSHPAKPAVVKEVGSPALSSLPVVSSPKPEGAASTPQSPVAPSSLKPAKAPGSESISPASSPLHPTPHTAPSSHNPAQTAGSGGGSPISVPPHAPPGTAPRPVIFKNTARKRTTPPTPPQSNALSRKAEPSFSGAAGSQQAASTQLNSTAVCSPVHSIKPPHVGTMPMQQPSAQLDAQSSQHHHPLAAPQAAQPPASSGAVFQEGSGPEALPPWGRPLTRDVTAHEKAMAVLQRYRARKAELKAEKQAKEDMVARKEFSSRGEIPDHMYGHVPGIMPGDTLDGKGELSVLGSHAPIGNGIECKAGHPAYSIVLTGCYADDTDLGSKIEYSGQGGMDANGNQVKDQEWKAGNICLRRNVEAKLPVRVHRRRDKETRIFVYNGLYMVNKACMIIGKAGLKVCSFELEAIEGHAIVSAPVAFIGSTLGRRKLRDADDATPEDTPPKPTAKVPRLEKRNGILSHDLAGGLEKIRIPVINEVDDTQPPALTYIRQSRWRGSLAQEVHEMGREALSNRGGCGLAAARALGMSEFYTRNGELQSTVPEGVYECPPTCTAPACRRNQVVTKGLKLPLEVFYTGPERGWGVRCSRAIPTGTFICEYAGEIMTDAEAEDLKQSGEDAYLFNLDHFMLMHQELESREAGHERVTLPKLPYDPAIPKNWYEHPQRQAARDANGGQDPESLEANDPYLVIDARLKGNVGRFVNHSCSPNCVVVSVLTEDSTSPSSIAPTSSSGLCHRICLFAEQDIPAFTEIVYNYSYKPLGRNMACRCGATMCCNVLL</sequence>
<comment type="caution">
    <text evidence="9">The sequence shown here is derived from an EMBL/GenBank/DDBJ whole genome shotgun (WGS) entry which is preliminary data.</text>
</comment>
<feature type="compositionally biased region" description="Low complexity" evidence="6">
    <location>
        <begin position="232"/>
        <end position="244"/>
    </location>
</feature>
<feature type="region of interest" description="Disordered" evidence="6">
    <location>
        <begin position="39"/>
        <end position="264"/>
    </location>
</feature>
<evidence type="ECO:0000256" key="3">
    <source>
        <dbReference type="ARBA" id="ARBA00023242"/>
    </source>
</evidence>
<dbReference type="SUPFAM" id="SSF88697">
    <property type="entry name" value="PUA domain-like"/>
    <property type="match status" value="1"/>
</dbReference>
<evidence type="ECO:0000313" key="9">
    <source>
        <dbReference type="EMBL" id="KAK9840374.1"/>
    </source>
</evidence>
<keyword evidence="5" id="KW-0175">Coiled coil</keyword>
<dbReference type="InterPro" id="IPR036987">
    <property type="entry name" value="SRA-YDG_sf"/>
</dbReference>
<comment type="subcellular location">
    <subcellularLocation>
        <location evidence="1">Chromosome</location>
    </subcellularLocation>
    <subcellularLocation>
        <location evidence="4">Nucleus</location>
    </subcellularLocation>
</comment>
<dbReference type="PROSITE" id="PS51015">
    <property type="entry name" value="YDG"/>
    <property type="match status" value="1"/>
</dbReference>
<feature type="region of interest" description="Disordered" evidence="6">
    <location>
        <begin position="475"/>
        <end position="498"/>
    </location>
</feature>
<dbReference type="SMART" id="SM00466">
    <property type="entry name" value="SRA"/>
    <property type="match status" value="1"/>
</dbReference>
<feature type="coiled-coil region" evidence="5">
    <location>
        <begin position="271"/>
        <end position="298"/>
    </location>
</feature>
<dbReference type="AlphaFoldDB" id="A0AAW1S2E1"/>
<gene>
    <name evidence="9" type="ORF">WJX74_008639</name>
</gene>
<evidence type="ECO:0000256" key="4">
    <source>
        <dbReference type="PROSITE-ProRule" id="PRU00358"/>
    </source>
</evidence>
<dbReference type="EMBL" id="JALJOS010000004">
    <property type="protein sequence ID" value="KAK9840374.1"/>
    <property type="molecule type" value="Genomic_DNA"/>
</dbReference>
<evidence type="ECO:0000259" key="7">
    <source>
        <dbReference type="PROSITE" id="PS50280"/>
    </source>
</evidence>
<dbReference type="InterPro" id="IPR051357">
    <property type="entry name" value="H3K9_HMTase_SUVAR3-9"/>
</dbReference>
<dbReference type="SMART" id="SM00468">
    <property type="entry name" value="PreSET"/>
    <property type="match status" value="1"/>
</dbReference>
<evidence type="ECO:0008006" key="11">
    <source>
        <dbReference type="Google" id="ProtNLM"/>
    </source>
</evidence>
<dbReference type="Proteomes" id="UP001438707">
    <property type="component" value="Unassembled WGS sequence"/>
</dbReference>
<evidence type="ECO:0000313" key="10">
    <source>
        <dbReference type="Proteomes" id="UP001438707"/>
    </source>
</evidence>
<evidence type="ECO:0000256" key="2">
    <source>
        <dbReference type="ARBA" id="ARBA00022454"/>
    </source>
</evidence>
<reference evidence="9 10" key="1">
    <citation type="journal article" date="2024" name="Nat. Commun.">
        <title>Phylogenomics reveals the evolutionary origins of lichenization in chlorophyte algae.</title>
        <authorList>
            <person name="Puginier C."/>
            <person name="Libourel C."/>
            <person name="Otte J."/>
            <person name="Skaloud P."/>
            <person name="Haon M."/>
            <person name="Grisel S."/>
            <person name="Petersen M."/>
            <person name="Berrin J.G."/>
            <person name="Delaux P.M."/>
            <person name="Dal Grande F."/>
            <person name="Keller J."/>
        </authorList>
    </citation>
    <scope>NUCLEOTIDE SEQUENCE [LARGE SCALE GENOMIC DNA]</scope>
    <source>
        <strain evidence="9 10">SAG 2145</strain>
    </source>
</reference>
<evidence type="ECO:0000259" key="8">
    <source>
        <dbReference type="PROSITE" id="PS51015"/>
    </source>
</evidence>
<proteinExistence type="predicted"/>
<dbReference type="GO" id="GO:0005634">
    <property type="term" value="C:nucleus"/>
    <property type="evidence" value="ECO:0007669"/>
    <property type="project" value="UniProtKB-SubCell"/>
</dbReference>
<feature type="compositionally biased region" description="Pro residues" evidence="6">
    <location>
        <begin position="135"/>
        <end position="145"/>
    </location>
</feature>
<feature type="compositionally biased region" description="Polar residues" evidence="6">
    <location>
        <begin position="115"/>
        <end position="126"/>
    </location>
</feature>
<name>A0AAW1S2E1_9CHLO</name>
<keyword evidence="3 4" id="KW-0539">Nucleus</keyword>
<feature type="compositionally biased region" description="Low complexity" evidence="6">
    <location>
        <begin position="177"/>
        <end position="189"/>
    </location>
</feature>
<keyword evidence="10" id="KW-1185">Reference proteome</keyword>
<dbReference type="GO" id="GO:0008270">
    <property type="term" value="F:zinc ion binding"/>
    <property type="evidence" value="ECO:0007669"/>
    <property type="project" value="InterPro"/>
</dbReference>
<dbReference type="InterPro" id="IPR007728">
    <property type="entry name" value="Pre-SET_dom"/>
</dbReference>
<dbReference type="PANTHER" id="PTHR45660:SF13">
    <property type="entry name" value="HISTONE-LYSINE N-METHYLTRANSFERASE SETMAR"/>
    <property type="match status" value="1"/>
</dbReference>
<dbReference type="PANTHER" id="PTHR45660">
    <property type="entry name" value="HISTONE-LYSINE N-METHYLTRANSFERASE SETMAR"/>
    <property type="match status" value="1"/>
</dbReference>
<accession>A0AAW1S2E1</accession>
<feature type="domain" description="YDG" evidence="8">
    <location>
        <begin position="316"/>
        <end position="452"/>
    </location>
</feature>
<dbReference type="GO" id="GO:0005694">
    <property type="term" value="C:chromosome"/>
    <property type="evidence" value="ECO:0007669"/>
    <property type="project" value="UniProtKB-SubCell"/>
</dbReference>
<dbReference type="SUPFAM" id="SSF82199">
    <property type="entry name" value="SET domain"/>
    <property type="match status" value="1"/>
</dbReference>
<keyword evidence="2" id="KW-0158">Chromosome</keyword>
<dbReference type="Gene3D" id="2.170.270.10">
    <property type="entry name" value="SET domain"/>
    <property type="match status" value="1"/>
</dbReference>
<dbReference type="Gene3D" id="2.30.280.10">
    <property type="entry name" value="SRA-YDG"/>
    <property type="match status" value="1"/>
</dbReference>
<protein>
    <recommendedName>
        <fullName evidence="11">Histone-lysine N-methyltransferase</fullName>
    </recommendedName>
</protein>
<organism evidence="9 10">
    <name type="scientific">Apatococcus lobatus</name>
    <dbReference type="NCBI Taxonomy" id="904363"/>
    <lineage>
        <taxon>Eukaryota</taxon>
        <taxon>Viridiplantae</taxon>
        <taxon>Chlorophyta</taxon>
        <taxon>core chlorophytes</taxon>
        <taxon>Trebouxiophyceae</taxon>
        <taxon>Chlorellales</taxon>
        <taxon>Chlorellaceae</taxon>
        <taxon>Apatococcus</taxon>
    </lineage>
</organism>